<name>A0A7Z0SDT7_9GAMM</name>
<dbReference type="Proteomes" id="UP000537890">
    <property type="component" value="Unassembled WGS sequence"/>
</dbReference>
<organism evidence="1 2">
    <name type="scientific">Candidatus Methanofishera endochildressiae</name>
    <dbReference type="NCBI Taxonomy" id="2738884"/>
    <lineage>
        <taxon>Bacteria</taxon>
        <taxon>Pseudomonadati</taxon>
        <taxon>Pseudomonadota</taxon>
        <taxon>Gammaproteobacteria</taxon>
        <taxon>Candidatus Methanofishera</taxon>
    </lineage>
</organism>
<sequence length="72" mass="7781">MKDVGLASGCIITAENLIEYAGATYNDEGEVLFPYQGYSVDEAGYMAVTRLARNISVPHPYCGVQADFGENN</sequence>
<dbReference type="AlphaFoldDB" id="A0A7Z0SDT7"/>
<evidence type="ECO:0000313" key="1">
    <source>
        <dbReference type="EMBL" id="NYT47047.1"/>
    </source>
</evidence>
<reference evidence="1 2" key="1">
    <citation type="submission" date="2020-05" db="EMBL/GenBank/DDBJ databases">
        <title>Horizontal transmission and recombination maintain forever young bacterial symbiont genomes.</title>
        <authorList>
            <person name="Russell S.L."/>
            <person name="Pepper-Tunick E."/>
            <person name="Svedberg J."/>
            <person name="Byrne A."/>
            <person name="Ruelas Castillo J."/>
            <person name="Vollmers C."/>
            <person name="Beinart R.A."/>
            <person name="Corbett-Detig R."/>
        </authorList>
    </citation>
    <scope>NUCLEOTIDE SEQUENCE [LARGE SCALE GENOMIC DNA]</scope>
    <source>
        <strain evidence="1">4727-3</strain>
    </source>
</reference>
<proteinExistence type="predicted"/>
<protein>
    <submittedName>
        <fullName evidence="1">Uncharacterized protein</fullName>
    </submittedName>
</protein>
<evidence type="ECO:0000313" key="2">
    <source>
        <dbReference type="Proteomes" id="UP000537890"/>
    </source>
</evidence>
<comment type="caution">
    <text evidence="1">The sequence shown here is derived from an EMBL/GenBank/DDBJ whole genome shotgun (WGS) entry which is preliminary data.</text>
</comment>
<accession>A0A7Z0SDT7</accession>
<dbReference type="EMBL" id="JACCHS010000073">
    <property type="protein sequence ID" value="NYT47047.1"/>
    <property type="molecule type" value="Genomic_DNA"/>
</dbReference>
<gene>
    <name evidence="1" type="ORF">H0A75_04985</name>
</gene>